<dbReference type="Pfam" id="PF00501">
    <property type="entry name" value="AMP-binding"/>
    <property type="match status" value="1"/>
</dbReference>
<dbReference type="AlphaFoldDB" id="A0A2G3NSL7"/>
<dbReference type="InterPro" id="IPR000873">
    <property type="entry name" value="AMP-dep_synth/lig_dom"/>
</dbReference>
<dbReference type="InterPro" id="IPR001242">
    <property type="entry name" value="Condensation_dom"/>
</dbReference>
<dbReference type="InterPro" id="IPR023213">
    <property type="entry name" value="CAT-like_dom_sf"/>
</dbReference>
<dbReference type="SUPFAM" id="SSF56801">
    <property type="entry name" value="Acetyl-CoA synthetase-like"/>
    <property type="match status" value="1"/>
</dbReference>
<dbReference type="EMBL" id="PEBM01000044">
    <property type="protein sequence ID" value="PHV56479.1"/>
    <property type="molecule type" value="Genomic_DNA"/>
</dbReference>
<dbReference type="GO" id="GO:0031177">
    <property type="term" value="F:phosphopantetheine binding"/>
    <property type="evidence" value="ECO:0007669"/>
    <property type="project" value="TreeGrafter"/>
</dbReference>
<feature type="domain" description="AMP-dependent synthetase/ligase" evidence="1">
    <location>
        <begin position="443"/>
        <end position="541"/>
    </location>
</feature>
<reference evidence="3" key="1">
    <citation type="submission" date="2017-10" db="EMBL/GenBank/DDBJ databases">
        <title>Whole-genome sequence of three Streptococcus macedonicus strains isolated from Italian cheeses of the Veneto region.</title>
        <authorList>
            <person name="Treu L."/>
            <person name="De Diego-Diaz B."/>
            <person name="Papadimitriou K."/>
            <person name="Tsakalidou E."/>
            <person name="Corich V."/>
            <person name="Giacomini A."/>
        </authorList>
    </citation>
    <scope>NUCLEOTIDE SEQUENCE [LARGE SCALE GENOMIC DNA]</scope>
    <source>
        <strain evidence="3">27MV</strain>
    </source>
</reference>
<evidence type="ECO:0000259" key="2">
    <source>
        <dbReference type="Pfam" id="PF00668"/>
    </source>
</evidence>
<accession>A0A2G3NSL7</accession>
<dbReference type="GO" id="GO:0008610">
    <property type="term" value="P:lipid biosynthetic process"/>
    <property type="evidence" value="ECO:0007669"/>
    <property type="project" value="UniProtKB-ARBA"/>
</dbReference>
<sequence length="575" mass="65414">MTDLSSLQRSIILNQQLYPDDASYNLPYFWKLTGKINIEKLYSALMNAFNNHDIYHSYMNGGKIVTDKSTVFRPRIYELSYSDNREFENSVINKVKVLANRPFNVNIWPLQEAIIFVNTKKTADEYFLFINVSHLICDVTSAYELITEINNGYNNGSIEKINIEVSSSITEINKKREKRAKDYFTSRLKLVKSLEQPVIQLDKTLPRKNADIILDKNLVNGIVSLSGNTEFEVLSTAYILLLSSLTSKNIITVGVPLANRGKSKKHSHGCFVNNLPLIINLTDSTSVKSLLNDVAKNLHNLIRFQSFDLQKHIKELTEDTSSNYGFMNNSVTLYKKAINFNFKDVICQNIIIEQSSSMFPLAMEFENSGDTITMHIQVSGQYNPDLIGKYYKDILSKMSNLSMDIDEASSMGNTLVQELIELENRKLSIKDEIPYKSVLELFSQECSKHPDSIAVSHKETSLSYKEVDSLSTIVASQLLARAEERVVVSVEPSSYLIILMLAIFKSGKVYVPLDKIIPEERKKAILEQLDNFAIITDEDSYSFEDCEVITIKDLFHNVEINSECISNKDEYLVND</sequence>
<evidence type="ECO:0000259" key="1">
    <source>
        <dbReference type="Pfam" id="PF00501"/>
    </source>
</evidence>
<comment type="caution">
    <text evidence="3">The sequence shown here is derived from an EMBL/GenBank/DDBJ whole genome shotgun (WGS) entry which is preliminary data.</text>
</comment>
<dbReference type="Gene3D" id="3.30.559.10">
    <property type="entry name" value="Chloramphenicol acetyltransferase-like domain"/>
    <property type="match status" value="1"/>
</dbReference>
<dbReference type="RefSeq" id="WP_099390686.1">
    <property type="nucleotide sequence ID" value="NZ_PEBM01000044.1"/>
</dbReference>
<dbReference type="PANTHER" id="PTHR45527:SF1">
    <property type="entry name" value="FATTY ACID SYNTHASE"/>
    <property type="match status" value="1"/>
</dbReference>
<dbReference type="GO" id="GO:0043041">
    <property type="term" value="P:amino acid activation for nonribosomal peptide biosynthetic process"/>
    <property type="evidence" value="ECO:0007669"/>
    <property type="project" value="TreeGrafter"/>
</dbReference>
<dbReference type="InterPro" id="IPR042099">
    <property type="entry name" value="ANL_N_sf"/>
</dbReference>
<dbReference type="SUPFAM" id="SSF52777">
    <property type="entry name" value="CoA-dependent acyltransferases"/>
    <property type="match status" value="2"/>
</dbReference>
<organism evidence="3">
    <name type="scientific">Streptococcus macedonicus</name>
    <name type="common">Streptococcus gallolyticus macedonicus</name>
    <dbReference type="NCBI Taxonomy" id="59310"/>
    <lineage>
        <taxon>Bacteria</taxon>
        <taxon>Bacillati</taxon>
        <taxon>Bacillota</taxon>
        <taxon>Bacilli</taxon>
        <taxon>Lactobacillales</taxon>
        <taxon>Streptococcaceae</taxon>
        <taxon>Streptococcus</taxon>
    </lineage>
</organism>
<proteinExistence type="predicted"/>
<feature type="domain" description="Condensation" evidence="2">
    <location>
        <begin position="3"/>
        <end position="379"/>
    </location>
</feature>
<dbReference type="Gene3D" id="3.30.559.30">
    <property type="entry name" value="Nonribosomal peptide synthetase, condensation domain"/>
    <property type="match status" value="1"/>
</dbReference>
<dbReference type="GO" id="GO:0003824">
    <property type="term" value="F:catalytic activity"/>
    <property type="evidence" value="ECO:0007669"/>
    <property type="project" value="InterPro"/>
</dbReference>
<evidence type="ECO:0008006" key="4">
    <source>
        <dbReference type="Google" id="ProtNLM"/>
    </source>
</evidence>
<gene>
    <name evidence="3" type="ORF">CS010_07890</name>
</gene>
<dbReference type="GO" id="GO:0044550">
    <property type="term" value="P:secondary metabolite biosynthetic process"/>
    <property type="evidence" value="ECO:0007669"/>
    <property type="project" value="TreeGrafter"/>
</dbReference>
<dbReference type="Pfam" id="PF00668">
    <property type="entry name" value="Condensation"/>
    <property type="match status" value="1"/>
</dbReference>
<evidence type="ECO:0000313" key="3">
    <source>
        <dbReference type="EMBL" id="PHV56479.1"/>
    </source>
</evidence>
<protein>
    <recommendedName>
        <fullName evidence="4">Condensation domain-containing protein</fullName>
    </recommendedName>
</protein>
<dbReference type="Gene3D" id="3.40.50.12780">
    <property type="entry name" value="N-terminal domain of ligase-like"/>
    <property type="match status" value="1"/>
</dbReference>
<dbReference type="PANTHER" id="PTHR45527">
    <property type="entry name" value="NONRIBOSOMAL PEPTIDE SYNTHETASE"/>
    <property type="match status" value="1"/>
</dbReference>
<name>A0A2G3NSL7_STRMC</name>
<dbReference type="Proteomes" id="UP000222913">
    <property type="component" value="Unassembled WGS sequence"/>
</dbReference>
<dbReference type="GO" id="GO:0005737">
    <property type="term" value="C:cytoplasm"/>
    <property type="evidence" value="ECO:0007669"/>
    <property type="project" value="TreeGrafter"/>
</dbReference>